<keyword evidence="6" id="KW-1185">Reference proteome</keyword>
<evidence type="ECO:0000313" key="5">
    <source>
        <dbReference type="EMBL" id="MBP1040706.1"/>
    </source>
</evidence>
<sequence length="148" mass="16932">MAFAEEAERELIRLMVENRHGAFSKIEKSHQGETMVMKFLDILEKPTSPKHIAESLNLSSARIAVLLGSLEKKGQIVRNMDPNDRRRINVTLTECGKKQANTEKKKMSDKVIAVFNQMGEEDTKKFVELITKFIDYSHKLPVKEEGDQ</sequence>
<dbReference type="SUPFAM" id="SSF46785">
    <property type="entry name" value="Winged helix' DNA-binding domain"/>
    <property type="match status" value="1"/>
</dbReference>
<dbReference type="InterPro" id="IPR000835">
    <property type="entry name" value="HTH_MarR-typ"/>
</dbReference>
<protein>
    <submittedName>
        <fullName evidence="5">Transcriptional regulator</fullName>
    </submittedName>
</protein>
<dbReference type="AlphaFoldDB" id="A0A940SV43"/>
<dbReference type="PRINTS" id="PR00598">
    <property type="entry name" value="HTHMARR"/>
</dbReference>
<organism evidence="5 6">
    <name type="scientific">Vagococcus allomyrinae</name>
    <dbReference type="NCBI Taxonomy" id="2794353"/>
    <lineage>
        <taxon>Bacteria</taxon>
        <taxon>Bacillati</taxon>
        <taxon>Bacillota</taxon>
        <taxon>Bacilli</taxon>
        <taxon>Lactobacillales</taxon>
        <taxon>Enterococcaceae</taxon>
        <taxon>Vagococcus</taxon>
    </lineage>
</organism>
<dbReference type="GO" id="GO:0003677">
    <property type="term" value="F:DNA binding"/>
    <property type="evidence" value="ECO:0007669"/>
    <property type="project" value="UniProtKB-KW"/>
</dbReference>
<evidence type="ECO:0000256" key="1">
    <source>
        <dbReference type="ARBA" id="ARBA00023015"/>
    </source>
</evidence>
<accession>A0A940SV43</accession>
<proteinExistence type="predicted"/>
<keyword evidence="1" id="KW-0805">Transcription regulation</keyword>
<dbReference type="PANTHER" id="PTHR42756">
    <property type="entry name" value="TRANSCRIPTIONAL REGULATOR, MARR"/>
    <property type="match status" value="1"/>
</dbReference>
<evidence type="ECO:0000256" key="3">
    <source>
        <dbReference type="ARBA" id="ARBA00023163"/>
    </source>
</evidence>
<feature type="domain" description="HTH marR-type" evidence="4">
    <location>
        <begin position="4"/>
        <end position="135"/>
    </location>
</feature>
<dbReference type="SMART" id="SM00347">
    <property type="entry name" value="HTH_MARR"/>
    <property type="match status" value="1"/>
</dbReference>
<dbReference type="InterPro" id="IPR027395">
    <property type="entry name" value="WH_DNA-bd_dom"/>
</dbReference>
<gene>
    <name evidence="5" type="ORF">I6N95_06795</name>
</gene>
<name>A0A940SV43_9ENTE</name>
<comment type="caution">
    <text evidence="5">The sequence shown here is derived from an EMBL/GenBank/DDBJ whole genome shotgun (WGS) entry which is preliminary data.</text>
</comment>
<dbReference type="Pfam" id="PF13601">
    <property type="entry name" value="HTH_34"/>
    <property type="match status" value="1"/>
</dbReference>
<reference evidence="5" key="1">
    <citation type="submission" date="2020-12" db="EMBL/GenBank/DDBJ databases">
        <title>Vagococcus allomyrinae sp. nov. and Enterococcus lavae sp. nov., isolated from the larvae of Allomyrina dichotoma.</title>
        <authorList>
            <person name="Lee S.D."/>
        </authorList>
    </citation>
    <scope>NUCLEOTIDE SEQUENCE</scope>
    <source>
        <strain evidence="5">BWB3-3</strain>
    </source>
</reference>
<keyword evidence="3" id="KW-0804">Transcription</keyword>
<evidence type="ECO:0000259" key="4">
    <source>
        <dbReference type="PROSITE" id="PS50995"/>
    </source>
</evidence>
<dbReference type="RefSeq" id="WP_209525982.1">
    <property type="nucleotide sequence ID" value="NZ_JAEEGA010000003.1"/>
</dbReference>
<dbReference type="PANTHER" id="PTHR42756:SF1">
    <property type="entry name" value="TRANSCRIPTIONAL REPRESSOR OF EMRAB OPERON"/>
    <property type="match status" value="1"/>
</dbReference>
<dbReference type="PROSITE" id="PS50995">
    <property type="entry name" value="HTH_MARR_2"/>
    <property type="match status" value="1"/>
</dbReference>
<keyword evidence="2" id="KW-0238">DNA-binding</keyword>
<dbReference type="Proteomes" id="UP000674938">
    <property type="component" value="Unassembled WGS sequence"/>
</dbReference>
<dbReference type="EMBL" id="JAEEGA010000003">
    <property type="protein sequence ID" value="MBP1040706.1"/>
    <property type="molecule type" value="Genomic_DNA"/>
</dbReference>
<dbReference type="Gene3D" id="1.10.10.10">
    <property type="entry name" value="Winged helix-like DNA-binding domain superfamily/Winged helix DNA-binding domain"/>
    <property type="match status" value="1"/>
</dbReference>
<evidence type="ECO:0000313" key="6">
    <source>
        <dbReference type="Proteomes" id="UP000674938"/>
    </source>
</evidence>
<dbReference type="GO" id="GO:0003700">
    <property type="term" value="F:DNA-binding transcription factor activity"/>
    <property type="evidence" value="ECO:0007669"/>
    <property type="project" value="InterPro"/>
</dbReference>
<dbReference type="InterPro" id="IPR036390">
    <property type="entry name" value="WH_DNA-bd_sf"/>
</dbReference>
<dbReference type="InterPro" id="IPR036388">
    <property type="entry name" value="WH-like_DNA-bd_sf"/>
</dbReference>
<evidence type="ECO:0000256" key="2">
    <source>
        <dbReference type="ARBA" id="ARBA00023125"/>
    </source>
</evidence>